<dbReference type="PANTHER" id="PTHR13793:SF107">
    <property type="entry name" value="BROMODOMAIN-CONTAINING PROTEIN HOMOLOG"/>
    <property type="match status" value="1"/>
</dbReference>
<feature type="compositionally biased region" description="Polar residues" evidence="4">
    <location>
        <begin position="821"/>
        <end position="846"/>
    </location>
</feature>
<evidence type="ECO:0000256" key="1">
    <source>
        <dbReference type="ARBA" id="ARBA00022723"/>
    </source>
</evidence>
<evidence type="ECO:0000259" key="5">
    <source>
        <dbReference type="SMART" id="SM00249"/>
    </source>
</evidence>
<keyword evidence="3" id="KW-0862">Zinc</keyword>
<comment type="caution">
    <text evidence="6">The sequence shown here is derived from an EMBL/GenBank/DDBJ whole genome shotgun (WGS) entry which is preliminary data.</text>
</comment>
<dbReference type="EMBL" id="BLIY01000006">
    <property type="protein sequence ID" value="GFE53294.1"/>
    <property type="molecule type" value="Genomic_DNA"/>
</dbReference>
<dbReference type="Pfam" id="PF13832">
    <property type="entry name" value="zf-HC5HC2H_2"/>
    <property type="match status" value="3"/>
</dbReference>
<dbReference type="InterPro" id="IPR013083">
    <property type="entry name" value="Znf_RING/FYVE/PHD"/>
</dbReference>
<reference evidence="6" key="1">
    <citation type="submission" date="2019-12" db="EMBL/GenBank/DDBJ databases">
        <title>Genome sequence of Babesia ovis.</title>
        <authorList>
            <person name="Yamagishi J."/>
            <person name="Sevinc F."/>
            <person name="Xuan X."/>
        </authorList>
    </citation>
    <scope>NUCLEOTIDE SEQUENCE</scope>
    <source>
        <strain evidence="6">Selcuk</strain>
    </source>
</reference>
<protein>
    <submittedName>
        <fullName evidence="6">PHD-finger domain-containing protein</fullName>
    </submittedName>
</protein>
<feature type="domain" description="Zinc finger PHD-type" evidence="5">
    <location>
        <begin position="1015"/>
        <end position="1066"/>
    </location>
</feature>
<dbReference type="OrthoDB" id="20839at2759"/>
<dbReference type="PANTHER" id="PTHR13793">
    <property type="entry name" value="PHD FINGER PROTEINS"/>
    <property type="match status" value="1"/>
</dbReference>
<keyword evidence="7" id="KW-1185">Reference proteome</keyword>
<evidence type="ECO:0000256" key="3">
    <source>
        <dbReference type="ARBA" id="ARBA00022833"/>
    </source>
</evidence>
<evidence type="ECO:0000256" key="2">
    <source>
        <dbReference type="ARBA" id="ARBA00022771"/>
    </source>
</evidence>
<dbReference type="InterPro" id="IPR011011">
    <property type="entry name" value="Znf_FYVE_PHD"/>
</dbReference>
<feature type="compositionally biased region" description="Low complexity" evidence="4">
    <location>
        <begin position="795"/>
        <end position="820"/>
    </location>
</feature>
<evidence type="ECO:0000313" key="7">
    <source>
        <dbReference type="Proteomes" id="UP001057455"/>
    </source>
</evidence>
<dbReference type="GO" id="GO:0006357">
    <property type="term" value="P:regulation of transcription by RNA polymerase II"/>
    <property type="evidence" value="ECO:0007669"/>
    <property type="project" value="TreeGrafter"/>
</dbReference>
<name>A0A9W5WTY8_BABOV</name>
<evidence type="ECO:0000313" key="6">
    <source>
        <dbReference type="EMBL" id="GFE53294.1"/>
    </source>
</evidence>
<accession>A0A9W5WTY8</accession>
<gene>
    <name evidence="6" type="ORF">BaOVIS_006980</name>
</gene>
<dbReference type="Proteomes" id="UP001057455">
    <property type="component" value="Unassembled WGS sequence"/>
</dbReference>
<evidence type="ECO:0000256" key="4">
    <source>
        <dbReference type="SAM" id="MobiDB-lite"/>
    </source>
</evidence>
<dbReference type="InterPro" id="IPR001965">
    <property type="entry name" value="Znf_PHD"/>
</dbReference>
<organism evidence="6 7">
    <name type="scientific">Babesia ovis</name>
    <dbReference type="NCBI Taxonomy" id="5869"/>
    <lineage>
        <taxon>Eukaryota</taxon>
        <taxon>Sar</taxon>
        <taxon>Alveolata</taxon>
        <taxon>Apicomplexa</taxon>
        <taxon>Aconoidasida</taxon>
        <taxon>Piroplasmida</taxon>
        <taxon>Babesiidae</taxon>
        <taxon>Babesia</taxon>
    </lineage>
</organism>
<keyword evidence="2" id="KW-0863">Zinc-finger</keyword>
<proteinExistence type="predicted"/>
<feature type="domain" description="Zinc finger PHD-type" evidence="5">
    <location>
        <begin position="249"/>
        <end position="322"/>
    </location>
</feature>
<dbReference type="SMART" id="SM00249">
    <property type="entry name" value="PHD"/>
    <property type="match status" value="7"/>
</dbReference>
<feature type="domain" description="Zinc finger PHD-type" evidence="5">
    <location>
        <begin position="1394"/>
        <end position="1450"/>
    </location>
</feature>
<feature type="domain" description="Zinc finger PHD-type" evidence="5">
    <location>
        <begin position="1086"/>
        <end position="1124"/>
    </location>
</feature>
<feature type="domain" description="Zinc finger PHD-type" evidence="5">
    <location>
        <begin position="102"/>
        <end position="174"/>
    </location>
</feature>
<keyword evidence="1" id="KW-0479">Metal-binding</keyword>
<feature type="domain" description="Zinc finger PHD-type" evidence="5">
    <location>
        <begin position="1142"/>
        <end position="1207"/>
    </location>
</feature>
<feature type="domain" description="Zinc finger PHD-type" evidence="5">
    <location>
        <begin position="1276"/>
        <end position="1329"/>
    </location>
</feature>
<dbReference type="Gene3D" id="3.30.40.10">
    <property type="entry name" value="Zinc/RING finger domain, C3HC4 (zinc finger)"/>
    <property type="match status" value="4"/>
</dbReference>
<dbReference type="SUPFAM" id="SSF57903">
    <property type="entry name" value="FYVE/PHD zinc finger"/>
    <property type="match status" value="1"/>
</dbReference>
<sequence length="1514" mass="167384">MADPASGESTSHSAVPTDYISALEHYGSLSISSDLSRSESQVRSAFGNNAVIGDSWSLGHSNYDGFLFRGFDPLSCDIDLYVAKRCGIYHPDERVLLPPDGRCDACLGPSDSHMFKCTNCGVMVHDLCYLSRTRHKVGVSITRCHSTTGQPSGSINDGPPASYILDGFLCDICSSGDKPLCILCGLGDGAMRYCTKQKVWVHCSCVIFAPKASGIQFASKIGMDSPEGLDVTVFDSPEGLNSTTKTKPKCDGCGSTKGLVVPCSFVRCSRHIHTRCALFYEDYDGTAFSDHVYYTSEERGFTYRSGDPQYIGFIGAFCKEHSSLKYVTLGIQMYLRKCHVIREGNSSSYRRYQTEVANIMRMTSAVTASALVKTAKPGTKLLKLDLKVDPCIQVESEPTLDNSNVRTPSDLDDWKNYFCQPLTGDSTGFKITPLQKLTSEDIDVNLPIDSVARSHVVPVVEMTPHGDADSSTQYRGQRMIWQKLDIFRPIPYGPAADLLLSNQDQVSRKKSLEECPNLENTVLACSDFLDPRDLSDMYLQQILHSCNGIITYMHLLKTNIDRELQPLPKSGSTSTTSGNTITGDHKSYTRFHVLVDTGRTAGIVIFRINKRLLDAVSDDTIMSKRSDKPGVSVANIALDEEIRQFLSQLQNAANRSSANSHSFFFPGPGGTKEMDILSGFNEYGLKDDVRELHAAISASSVDGEVTRIRKKVVKKAKAEPSLKDMELENFVALTPIECELLRRSVFEMSYVNEANLKLAVVKDTVDATPRTSCLQMLDWNAVKDKIKANIRSIAGSSTKSGTKSSGSSSGGSNTTTGGTKASPQSKGTKSTTQVMKNTPPVTNTGVTQVVKGASQVASGGATQVADNPSSTANAVVMLPPVPMVYLGRQTWPIVDDVNFVKGQQEITERDLAVVSSQLRTIRENIRENVLELNARIPTMNERLGYSTSLLQQYESMERWSTLLDNFCRGLCDSTDNKTPTTSTVTNPPPPVMDVSRGSDARAAAMKAEGIAEGAYCSVCFINTGTNLNPIYTCCRCYMSAHRNCYGINKNAKIIYNNNEYVCRRCEYERRSMGSQWQVAFRSCSVICAICGRGGGALKRCDGEDWAHMFCLLSLMPETVCSNYVMMEPWTLTNISKWRNNATCLICGVSWGYVMGCIDCDVKAHPLCAWLHGFKFSSTSSLGYESYVFKGNSLMRELSVRIQCNDHDSERQWQQFVSVRNKRFINRDTAARLFEGRDKRRKCRSVVMEGMTSLESLDLEQLRNDIAKPITCPTDQRCGVCFGSGNLSVCTQCEKLVHYSCYVENDFDPSQAKPVDMPTSPTSFICDVCRHNDEGAFCAICQISTGLLKKLPSSRGSKDKQRRYIHTVCGVCFPDAILKVYKGKPIGQSDVNTGKCIACRRTYGLMVQCFHEGCELKFHPNCGMENRFIVESHCVDISAGPQHVAFCYKHALVSRSIGNNLKLLLRLRTYLKLMRELVGDLASQDTVMRAWYRKRQELLNVECPLGSLIKKNANV</sequence>
<dbReference type="InterPro" id="IPR050701">
    <property type="entry name" value="Histone_Mod_Regulator"/>
</dbReference>
<feature type="region of interest" description="Disordered" evidence="4">
    <location>
        <begin position="795"/>
        <end position="846"/>
    </location>
</feature>
<dbReference type="GO" id="GO:0008270">
    <property type="term" value="F:zinc ion binding"/>
    <property type="evidence" value="ECO:0007669"/>
    <property type="project" value="UniProtKB-KW"/>
</dbReference>
<dbReference type="CDD" id="cd15571">
    <property type="entry name" value="ePHD"/>
    <property type="match status" value="1"/>
</dbReference>